<dbReference type="RefSeq" id="WP_339982239.1">
    <property type="nucleotide sequence ID" value="NZ_JAQPZS010000025.1"/>
</dbReference>
<dbReference type="EMBL" id="JAQPZS010000025">
    <property type="protein sequence ID" value="MEJ6498167.1"/>
    <property type="molecule type" value="Genomic_DNA"/>
</dbReference>
<dbReference type="Proteomes" id="UP001377972">
    <property type="component" value="Unassembled WGS sequence"/>
</dbReference>
<keyword evidence="2" id="KW-1185">Reference proteome</keyword>
<proteinExistence type="predicted"/>
<protein>
    <submittedName>
        <fullName evidence="1">Uncharacterized protein</fullName>
    </submittedName>
</protein>
<comment type="caution">
    <text evidence="1">The sequence shown here is derived from an EMBL/GenBank/DDBJ whole genome shotgun (WGS) entry which is preliminary data.</text>
</comment>
<evidence type="ECO:0000313" key="1">
    <source>
        <dbReference type="EMBL" id="MEJ6498167.1"/>
    </source>
</evidence>
<gene>
    <name evidence="1" type="ORF">PQI24_19200</name>
</gene>
<evidence type="ECO:0000313" key="2">
    <source>
        <dbReference type="Proteomes" id="UP001377972"/>
    </source>
</evidence>
<accession>A0ABU8SYS2</accession>
<name>A0ABU8SYS2_9GAMM</name>
<reference evidence="1 2" key="1">
    <citation type="submission" date="2023-01" db="EMBL/GenBank/DDBJ databases">
        <title>Trichodesmium-associated heterotrophic epibiont bacteria.</title>
        <authorList>
            <person name="Cleveland C.S."/>
            <person name="Webb E.A."/>
        </authorList>
    </citation>
    <scope>NUCLEOTIDE SEQUENCE [LARGE SCALE GENOMIC DNA]</scope>
    <source>
        <strain evidence="1 2">USCH2</strain>
    </source>
</reference>
<sequence length="102" mass="11842">MKQETKVDLQALRFPVASLHLNKTLDDFLNSENEKLTIITIDLSIERCIKQRIAHRSLPLVLESGSLQEPITSEHINSWCDAFDEEDYEDVSFRQHHVILKP</sequence>
<organism evidence="1 2">
    <name type="scientific">Pseudoalteromonas lipolytica</name>
    <dbReference type="NCBI Taxonomy" id="570156"/>
    <lineage>
        <taxon>Bacteria</taxon>
        <taxon>Pseudomonadati</taxon>
        <taxon>Pseudomonadota</taxon>
        <taxon>Gammaproteobacteria</taxon>
        <taxon>Alteromonadales</taxon>
        <taxon>Pseudoalteromonadaceae</taxon>
        <taxon>Pseudoalteromonas</taxon>
    </lineage>
</organism>